<dbReference type="InterPro" id="IPR050121">
    <property type="entry name" value="Cytochrome_P450_monoxygenase"/>
</dbReference>
<dbReference type="GO" id="GO:0005506">
    <property type="term" value="F:iron ion binding"/>
    <property type="evidence" value="ECO:0007669"/>
    <property type="project" value="InterPro"/>
</dbReference>
<feature type="binding site" description="axial binding residue" evidence="5">
    <location>
        <position position="510"/>
    </location>
    <ligand>
        <name>heme</name>
        <dbReference type="ChEBI" id="CHEBI:30413"/>
    </ligand>
    <ligandPart>
        <name>Fe</name>
        <dbReference type="ChEBI" id="CHEBI:18248"/>
    </ligandPart>
</feature>
<dbReference type="Proteomes" id="UP001211065">
    <property type="component" value="Unassembled WGS sequence"/>
</dbReference>
<keyword evidence="3 5" id="KW-0479">Metal-binding</keyword>
<dbReference type="GO" id="GO:0016705">
    <property type="term" value="F:oxidoreductase activity, acting on paired donors, with incorporation or reduction of molecular oxygen"/>
    <property type="evidence" value="ECO:0007669"/>
    <property type="project" value="InterPro"/>
</dbReference>
<dbReference type="InterPro" id="IPR002401">
    <property type="entry name" value="Cyt_P450_E_grp-I"/>
</dbReference>
<sequence length="569" mass="65249">MNYTSNSKIFLTASDILVKSSKYVNVTNVITFFLSLGTISFLYLHFKLRRNVRLFKKLTNNEIPVKTQYFDFLAYPVLNAMIPEFLRGSKKNWKYQENCYEPYANTKHETICLVTPFSFFLDTANPSFIKQVTSNSVDFPKPVHIYQAINVYGPNIVGTEGSEYKRHRKIAAPQFSESNNMLVHKVTNDTLLQMFASWEKTVDANSESRVKVSHNMSKLTLSVFSAAGFGKVLDWEKFEELIPKNHTTSYSTAVTNVAKNLILFVITPKFLLKSWIPLFKSVKENLDEFSLYMKDLIQEANFTLKSEKIRDSESKKNDNNLLKRFVAASEQIDLNSGEEAYKDKYMSVDELKKATPLTEAELVSDLFVLVFAGFDTTAGTLNATFTILAEHPDIQENIHKEATALFGNGLPSYDLLSSLHYTNAVIHEILRMYPPVAEIPKWSTKEQPLGPVTIPENTIITIHTMALQRSPKLWENPEKFNPARFLNEDGTFNNKMENTLTVFSKGQRACLGKQFAKVEMLFTLALISQRYTWRLPDDLDKNINIKEISQELTHKFKHTVDLMFKKRTQ</sequence>
<keyword evidence="7" id="KW-0472">Membrane</keyword>
<evidence type="ECO:0000256" key="3">
    <source>
        <dbReference type="ARBA" id="ARBA00022723"/>
    </source>
</evidence>
<dbReference type="EMBL" id="JADGJW010000689">
    <property type="protein sequence ID" value="KAJ3213665.1"/>
    <property type="molecule type" value="Genomic_DNA"/>
</dbReference>
<evidence type="ECO:0000256" key="7">
    <source>
        <dbReference type="SAM" id="Phobius"/>
    </source>
</evidence>
<keyword evidence="9" id="KW-1185">Reference proteome</keyword>
<keyword evidence="7" id="KW-0812">Transmembrane</keyword>
<evidence type="ECO:0000256" key="2">
    <source>
        <dbReference type="ARBA" id="ARBA00010617"/>
    </source>
</evidence>
<organism evidence="8 9">
    <name type="scientific">Clydaea vesicula</name>
    <dbReference type="NCBI Taxonomy" id="447962"/>
    <lineage>
        <taxon>Eukaryota</taxon>
        <taxon>Fungi</taxon>
        <taxon>Fungi incertae sedis</taxon>
        <taxon>Chytridiomycota</taxon>
        <taxon>Chytridiomycota incertae sedis</taxon>
        <taxon>Chytridiomycetes</taxon>
        <taxon>Lobulomycetales</taxon>
        <taxon>Lobulomycetaceae</taxon>
        <taxon>Clydaea</taxon>
    </lineage>
</organism>
<evidence type="ECO:0000256" key="1">
    <source>
        <dbReference type="ARBA" id="ARBA00001971"/>
    </source>
</evidence>
<comment type="similarity">
    <text evidence="2 6">Belongs to the cytochrome P450 family.</text>
</comment>
<reference evidence="8" key="1">
    <citation type="submission" date="2020-05" db="EMBL/GenBank/DDBJ databases">
        <title>Phylogenomic resolution of chytrid fungi.</title>
        <authorList>
            <person name="Stajich J.E."/>
            <person name="Amses K."/>
            <person name="Simmons R."/>
            <person name="Seto K."/>
            <person name="Myers J."/>
            <person name="Bonds A."/>
            <person name="Quandt C.A."/>
            <person name="Barry K."/>
            <person name="Liu P."/>
            <person name="Grigoriev I."/>
            <person name="Longcore J.E."/>
            <person name="James T.Y."/>
        </authorList>
    </citation>
    <scope>NUCLEOTIDE SEQUENCE</scope>
    <source>
        <strain evidence="8">JEL0476</strain>
    </source>
</reference>
<dbReference type="GO" id="GO:0004497">
    <property type="term" value="F:monooxygenase activity"/>
    <property type="evidence" value="ECO:0007669"/>
    <property type="project" value="UniProtKB-KW"/>
</dbReference>
<dbReference type="PANTHER" id="PTHR24305">
    <property type="entry name" value="CYTOCHROME P450"/>
    <property type="match status" value="1"/>
</dbReference>
<evidence type="ECO:0000256" key="6">
    <source>
        <dbReference type="RuleBase" id="RU000461"/>
    </source>
</evidence>
<keyword evidence="4 5" id="KW-0408">Iron</keyword>
<proteinExistence type="inferred from homology"/>
<dbReference type="InterPro" id="IPR036396">
    <property type="entry name" value="Cyt_P450_sf"/>
</dbReference>
<dbReference type="PRINTS" id="PR00463">
    <property type="entry name" value="EP450I"/>
</dbReference>
<feature type="transmembrane region" description="Helical" evidence="7">
    <location>
        <begin position="26"/>
        <end position="46"/>
    </location>
</feature>
<evidence type="ECO:0000313" key="9">
    <source>
        <dbReference type="Proteomes" id="UP001211065"/>
    </source>
</evidence>
<comment type="cofactor">
    <cofactor evidence="1 5">
        <name>heme</name>
        <dbReference type="ChEBI" id="CHEBI:30413"/>
    </cofactor>
</comment>
<dbReference type="InterPro" id="IPR017972">
    <property type="entry name" value="Cyt_P450_CS"/>
</dbReference>
<dbReference type="Gene3D" id="1.10.630.10">
    <property type="entry name" value="Cytochrome P450"/>
    <property type="match status" value="1"/>
</dbReference>
<keyword evidence="5 6" id="KW-0349">Heme</keyword>
<name>A0AAD5XTS1_9FUNG</name>
<evidence type="ECO:0000256" key="4">
    <source>
        <dbReference type="ARBA" id="ARBA00023004"/>
    </source>
</evidence>
<gene>
    <name evidence="8" type="ORF">HK099_007243</name>
</gene>
<evidence type="ECO:0000256" key="5">
    <source>
        <dbReference type="PIRSR" id="PIRSR602401-1"/>
    </source>
</evidence>
<protein>
    <recommendedName>
        <fullName evidence="10">Cytochrome P450</fullName>
    </recommendedName>
</protein>
<dbReference type="PROSITE" id="PS00086">
    <property type="entry name" value="CYTOCHROME_P450"/>
    <property type="match status" value="1"/>
</dbReference>
<dbReference type="GO" id="GO:0020037">
    <property type="term" value="F:heme binding"/>
    <property type="evidence" value="ECO:0007669"/>
    <property type="project" value="InterPro"/>
</dbReference>
<dbReference type="Pfam" id="PF00067">
    <property type="entry name" value="p450"/>
    <property type="match status" value="1"/>
</dbReference>
<keyword evidence="6" id="KW-0560">Oxidoreductase</keyword>
<accession>A0AAD5XTS1</accession>
<keyword evidence="7" id="KW-1133">Transmembrane helix</keyword>
<dbReference type="PRINTS" id="PR00385">
    <property type="entry name" value="P450"/>
</dbReference>
<evidence type="ECO:0008006" key="10">
    <source>
        <dbReference type="Google" id="ProtNLM"/>
    </source>
</evidence>
<dbReference type="PANTHER" id="PTHR24305:SF166">
    <property type="entry name" value="CYTOCHROME P450 12A4, MITOCHONDRIAL-RELATED"/>
    <property type="match status" value="1"/>
</dbReference>
<evidence type="ECO:0000313" key="8">
    <source>
        <dbReference type="EMBL" id="KAJ3213665.1"/>
    </source>
</evidence>
<dbReference type="AlphaFoldDB" id="A0AAD5XTS1"/>
<dbReference type="InterPro" id="IPR001128">
    <property type="entry name" value="Cyt_P450"/>
</dbReference>
<keyword evidence="6" id="KW-0503">Monooxygenase</keyword>
<comment type="caution">
    <text evidence="8">The sequence shown here is derived from an EMBL/GenBank/DDBJ whole genome shotgun (WGS) entry which is preliminary data.</text>
</comment>
<dbReference type="SUPFAM" id="SSF48264">
    <property type="entry name" value="Cytochrome P450"/>
    <property type="match status" value="1"/>
</dbReference>